<dbReference type="Pfam" id="PF23947">
    <property type="entry name" value="DUF7281"/>
    <property type="match status" value="1"/>
</dbReference>
<evidence type="ECO:0000313" key="3">
    <source>
        <dbReference type="Proteomes" id="UP000322918"/>
    </source>
</evidence>
<dbReference type="Proteomes" id="UP000322918">
    <property type="component" value="Unassembled WGS sequence"/>
</dbReference>
<dbReference type="InterPro" id="IPR055705">
    <property type="entry name" value="DUF7281"/>
</dbReference>
<proteinExistence type="predicted"/>
<keyword evidence="3" id="KW-1185">Reference proteome</keyword>
<dbReference type="OrthoDB" id="9811427at2"/>
<dbReference type="AlphaFoldDB" id="A0A5M9H880"/>
<accession>A0A5M9H880</accession>
<name>A0A5M9H880_9SPHI</name>
<protein>
    <recommendedName>
        <fullName evidence="1">DUF7281 domain-containing protein</fullName>
    </recommendedName>
</protein>
<evidence type="ECO:0000259" key="1">
    <source>
        <dbReference type="Pfam" id="PF23947"/>
    </source>
</evidence>
<gene>
    <name evidence="2" type="ORF">F1649_09960</name>
</gene>
<comment type="caution">
    <text evidence="2">The sequence shown here is derived from an EMBL/GenBank/DDBJ whole genome shotgun (WGS) entry which is preliminary data.</text>
</comment>
<feature type="domain" description="DUF7281" evidence="1">
    <location>
        <begin position="150"/>
        <end position="284"/>
    </location>
</feature>
<dbReference type="RefSeq" id="WP_141815981.1">
    <property type="nucleotide sequence ID" value="NZ_VFPL01000001.1"/>
</dbReference>
<reference evidence="2 3" key="1">
    <citation type="submission" date="2019-09" db="EMBL/GenBank/DDBJ databases">
        <title>Pararcticibacter amylolyticus gen. nov., sp. nov., isolated from a rottenly hemp rope, and reclassification of Pedobacter tournemirensis as Pararcticibacter tournemirensis comb. nov.</title>
        <authorList>
            <person name="Cai Y."/>
        </authorList>
    </citation>
    <scope>NUCLEOTIDE SEQUENCE [LARGE SCALE GENOMIC DNA]</scope>
    <source>
        <strain evidence="2 3">TF5-37.2-LB10</strain>
    </source>
</reference>
<sequence>MQLSSALADKLLRLAHGERLPASSLKFALVAELISEGIIIDQRKGRTKSTLYVPDPVSLRAYINNRFSISDLEAYLATLRQDDFLRADLARHASDSKRKVVRTFKGFLVNSYQPVVAMLGGKEIIIQPPPGTFQFIHNYETFVPDPDVLIVNVENAENFSRIAEQRHLFEEISPLFVSRYPQNQNKDLLNWLRRIPNSYLHFGDFDFAGINIYLNEYKRSLGERAKFFIPNDIESLIARFGNRKLYDRQKKSFHASEVDERGILELSQLLHRYKKGLEQEVLIQLV</sequence>
<organism evidence="2 3">
    <name type="scientific">Arcticibacter tournemirensis</name>
    <dbReference type="NCBI Taxonomy" id="699437"/>
    <lineage>
        <taxon>Bacteria</taxon>
        <taxon>Pseudomonadati</taxon>
        <taxon>Bacteroidota</taxon>
        <taxon>Sphingobacteriia</taxon>
        <taxon>Sphingobacteriales</taxon>
        <taxon>Sphingobacteriaceae</taxon>
        <taxon>Arcticibacter</taxon>
    </lineage>
</organism>
<dbReference type="EMBL" id="VWNE01000013">
    <property type="protein sequence ID" value="KAA8483126.1"/>
    <property type="molecule type" value="Genomic_DNA"/>
</dbReference>
<evidence type="ECO:0000313" key="2">
    <source>
        <dbReference type="EMBL" id="KAA8483126.1"/>
    </source>
</evidence>